<keyword evidence="12" id="KW-0121">Carboxypeptidase</keyword>
<evidence type="ECO:0000256" key="6">
    <source>
        <dbReference type="ARBA" id="ARBA00023316"/>
    </source>
</evidence>
<dbReference type="InterPro" id="IPR018044">
    <property type="entry name" value="Peptidase_S11"/>
</dbReference>
<evidence type="ECO:0000259" key="11">
    <source>
        <dbReference type="Pfam" id="PF00768"/>
    </source>
</evidence>
<feature type="compositionally biased region" description="Low complexity" evidence="10">
    <location>
        <begin position="331"/>
        <end position="361"/>
    </location>
</feature>
<keyword evidence="5" id="KW-0573">Peptidoglycan synthesis</keyword>
<dbReference type="AlphaFoldDB" id="A0A7X6H188"/>
<feature type="binding site" evidence="8">
    <location>
        <position position="187"/>
    </location>
    <ligand>
        <name>substrate</name>
    </ligand>
</feature>
<dbReference type="GO" id="GO:0006508">
    <property type="term" value="P:proteolysis"/>
    <property type="evidence" value="ECO:0007669"/>
    <property type="project" value="InterPro"/>
</dbReference>
<evidence type="ECO:0000256" key="9">
    <source>
        <dbReference type="RuleBase" id="RU004016"/>
    </source>
</evidence>
<dbReference type="Gene3D" id="3.40.710.10">
    <property type="entry name" value="DD-peptidase/beta-lactamase superfamily"/>
    <property type="match status" value="1"/>
</dbReference>
<protein>
    <submittedName>
        <fullName evidence="12">D-alanyl-D-alanine carboxypeptidase</fullName>
    </submittedName>
</protein>
<evidence type="ECO:0000256" key="4">
    <source>
        <dbReference type="ARBA" id="ARBA00022960"/>
    </source>
</evidence>
<keyword evidence="13" id="KW-1185">Reference proteome</keyword>
<dbReference type="GO" id="GO:0071555">
    <property type="term" value="P:cell wall organization"/>
    <property type="evidence" value="ECO:0007669"/>
    <property type="project" value="UniProtKB-KW"/>
</dbReference>
<dbReference type="SUPFAM" id="SSF56601">
    <property type="entry name" value="beta-lactamase/transpeptidase-like"/>
    <property type="match status" value="1"/>
</dbReference>
<reference evidence="12 13" key="1">
    <citation type="submission" date="2020-04" db="EMBL/GenBank/DDBJ databases">
        <authorList>
            <person name="Yoon J."/>
        </authorList>
    </citation>
    <scope>NUCLEOTIDE SEQUENCE [LARGE SCALE GENOMIC DNA]</scope>
    <source>
        <strain evidence="12 13">KMU-115</strain>
    </source>
</reference>
<organism evidence="12 13">
    <name type="scientific">Roseicyclus persicicus</name>
    <dbReference type="NCBI Taxonomy" id="2650661"/>
    <lineage>
        <taxon>Bacteria</taxon>
        <taxon>Pseudomonadati</taxon>
        <taxon>Pseudomonadota</taxon>
        <taxon>Alphaproteobacteria</taxon>
        <taxon>Rhodobacterales</taxon>
        <taxon>Roseobacteraceae</taxon>
        <taxon>Roseicyclus</taxon>
    </lineage>
</organism>
<comment type="caution">
    <text evidence="12">The sequence shown here is derived from an EMBL/GenBank/DDBJ whole genome shotgun (WGS) entry which is preliminary data.</text>
</comment>
<proteinExistence type="inferred from homology"/>
<keyword evidence="3" id="KW-0378">Hydrolase</keyword>
<keyword evidence="2" id="KW-0732">Signal</keyword>
<dbReference type="Pfam" id="PF00768">
    <property type="entry name" value="Peptidase_S11"/>
    <property type="match status" value="1"/>
</dbReference>
<dbReference type="GO" id="GO:0009002">
    <property type="term" value="F:serine-type D-Ala-D-Ala carboxypeptidase activity"/>
    <property type="evidence" value="ECO:0007669"/>
    <property type="project" value="InterPro"/>
</dbReference>
<evidence type="ECO:0000256" key="5">
    <source>
        <dbReference type="ARBA" id="ARBA00022984"/>
    </source>
</evidence>
<dbReference type="EMBL" id="JAAZQQ010000003">
    <property type="protein sequence ID" value="NKX45323.1"/>
    <property type="molecule type" value="Genomic_DNA"/>
</dbReference>
<evidence type="ECO:0000256" key="8">
    <source>
        <dbReference type="PIRSR" id="PIRSR618044-2"/>
    </source>
</evidence>
<feature type="domain" description="Peptidase S11 D-alanyl-D-alanine carboxypeptidase A N-terminal" evidence="11">
    <location>
        <begin position="1"/>
        <end position="217"/>
    </location>
</feature>
<dbReference type="PANTHER" id="PTHR21581:SF6">
    <property type="entry name" value="TRAFFICKING PROTEIN PARTICLE COMPLEX SUBUNIT 12"/>
    <property type="match status" value="1"/>
</dbReference>
<evidence type="ECO:0000313" key="12">
    <source>
        <dbReference type="EMBL" id="NKX45323.1"/>
    </source>
</evidence>
<name>A0A7X6H188_9RHOB</name>
<dbReference type="GO" id="GO:0009252">
    <property type="term" value="P:peptidoglycan biosynthetic process"/>
    <property type="evidence" value="ECO:0007669"/>
    <property type="project" value="UniProtKB-KW"/>
</dbReference>
<dbReference type="PANTHER" id="PTHR21581">
    <property type="entry name" value="D-ALANYL-D-ALANINE CARBOXYPEPTIDASE"/>
    <property type="match status" value="1"/>
</dbReference>
<keyword evidence="6" id="KW-0961">Cell wall biogenesis/degradation</keyword>
<feature type="compositionally biased region" description="Pro residues" evidence="10">
    <location>
        <begin position="316"/>
        <end position="330"/>
    </location>
</feature>
<gene>
    <name evidence="12" type="ORF">HCU73_12065</name>
</gene>
<evidence type="ECO:0000256" key="2">
    <source>
        <dbReference type="ARBA" id="ARBA00022729"/>
    </source>
</evidence>
<dbReference type="GO" id="GO:0008360">
    <property type="term" value="P:regulation of cell shape"/>
    <property type="evidence" value="ECO:0007669"/>
    <property type="project" value="UniProtKB-KW"/>
</dbReference>
<dbReference type="Proteomes" id="UP000526408">
    <property type="component" value="Unassembled WGS sequence"/>
</dbReference>
<evidence type="ECO:0000313" key="13">
    <source>
        <dbReference type="Proteomes" id="UP000526408"/>
    </source>
</evidence>
<keyword evidence="12" id="KW-0645">Protease</keyword>
<dbReference type="PRINTS" id="PR00725">
    <property type="entry name" value="DADACBPTASE1"/>
</dbReference>
<evidence type="ECO:0000256" key="3">
    <source>
        <dbReference type="ARBA" id="ARBA00022801"/>
    </source>
</evidence>
<evidence type="ECO:0000256" key="1">
    <source>
        <dbReference type="ARBA" id="ARBA00007164"/>
    </source>
</evidence>
<dbReference type="InterPro" id="IPR012338">
    <property type="entry name" value="Beta-lactam/transpept-like"/>
</dbReference>
<feature type="active site" evidence="7">
    <location>
        <position position="84"/>
    </location>
</feature>
<sequence>MVMDARTGEVLHSRNADTRLHPASLTKMMTLYIAFEAIRLGEITLDTPVRISAQAAAEPPSELGLRAGSTIRFRYLIRAAAIRSANDAATAIGEAISGSEAAFARRMNRTARALGMTRTTFRNAHGLTEEGHLSTAHDMTILGRRLFYDYPQYYNIFSRREEDAGIATVRNTNRAFLDAYRGADGIKTGYTRAAGFNLVASAERGNVRILATVFGGRSAAWRNQRIMELLDMGFARAPANAQVRRPSLPAYTDDDGDGGNVGQAQLVSGLVTRSLRPLPRPGPSAPASAPPPELVAAIEEAVGAALTTAVATADPAPAPRPLAEPEPEPAPAEVAAAPAEVAPTPDAQGAAAPVATAAAAPAVPPVPRPATQAALAVPPRPADPPPVEVARAAEPEVVTRASSTGSRLFGVSLGAQPSHHAAERLLLRTALSEVGTFDQALRRVVQRGGGYEARFQGMTEDQAARACARLNARNIACEPFGPAS</sequence>
<accession>A0A7X6H188</accession>
<feature type="active site" description="Acyl-ester intermediate" evidence="7">
    <location>
        <position position="24"/>
    </location>
</feature>
<evidence type="ECO:0000256" key="10">
    <source>
        <dbReference type="SAM" id="MobiDB-lite"/>
    </source>
</evidence>
<dbReference type="InterPro" id="IPR001967">
    <property type="entry name" value="Peptidase_S11_N"/>
</dbReference>
<evidence type="ECO:0000256" key="7">
    <source>
        <dbReference type="PIRSR" id="PIRSR618044-1"/>
    </source>
</evidence>
<feature type="region of interest" description="Disordered" evidence="10">
    <location>
        <begin position="314"/>
        <end position="387"/>
    </location>
</feature>
<keyword evidence="4" id="KW-0133">Cell shape</keyword>
<comment type="similarity">
    <text evidence="1 9">Belongs to the peptidase S11 family.</text>
</comment>
<feature type="active site" description="Proton acceptor" evidence="7">
    <location>
        <position position="27"/>
    </location>
</feature>
<feature type="compositionally biased region" description="Pro residues" evidence="10">
    <location>
        <begin position="378"/>
        <end position="387"/>
    </location>
</feature>